<gene>
    <name evidence="2" type="ORF">J0A66_18500</name>
</gene>
<dbReference type="AlphaFoldDB" id="A0A939DR61"/>
<evidence type="ECO:0000313" key="2">
    <source>
        <dbReference type="EMBL" id="MBN7827229.1"/>
    </source>
</evidence>
<comment type="caution">
    <text evidence="2">The sequence shown here is derived from an EMBL/GenBank/DDBJ whole genome shotgun (WGS) entry which is preliminary data.</text>
</comment>
<evidence type="ECO:0000256" key="1">
    <source>
        <dbReference type="SAM" id="Phobius"/>
    </source>
</evidence>
<dbReference type="EMBL" id="JAFKCV010000015">
    <property type="protein sequence ID" value="MBN7827229.1"/>
    <property type="molecule type" value="Genomic_DNA"/>
</dbReference>
<keyword evidence="1" id="KW-0472">Membrane</keyword>
<keyword evidence="3" id="KW-1185">Reference proteome</keyword>
<feature type="transmembrane region" description="Helical" evidence="1">
    <location>
        <begin position="104"/>
        <end position="123"/>
    </location>
</feature>
<organism evidence="2 3">
    <name type="scientific">Bowmanella dokdonensis</name>
    <dbReference type="NCBI Taxonomy" id="751969"/>
    <lineage>
        <taxon>Bacteria</taxon>
        <taxon>Pseudomonadati</taxon>
        <taxon>Pseudomonadota</taxon>
        <taxon>Gammaproteobacteria</taxon>
        <taxon>Alteromonadales</taxon>
        <taxon>Alteromonadaceae</taxon>
        <taxon>Bowmanella</taxon>
    </lineage>
</organism>
<keyword evidence="1" id="KW-1133">Transmembrane helix</keyword>
<name>A0A939DR61_9ALTE</name>
<feature type="transmembrane region" description="Helical" evidence="1">
    <location>
        <begin position="28"/>
        <end position="53"/>
    </location>
</feature>
<reference evidence="2" key="1">
    <citation type="submission" date="2021-03" db="EMBL/GenBank/DDBJ databases">
        <title>novel species isolated from a fishpond in China.</title>
        <authorList>
            <person name="Lu H."/>
            <person name="Cai Z."/>
        </authorList>
    </citation>
    <scope>NUCLEOTIDE SEQUENCE</scope>
    <source>
        <strain evidence="2">JCM 30855</strain>
    </source>
</reference>
<dbReference type="RefSeq" id="WP_206575341.1">
    <property type="nucleotide sequence ID" value="NZ_JAFKCV010000015.1"/>
</dbReference>
<accession>A0A939DR61</accession>
<evidence type="ECO:0000313" key="3">
    <source>
        <dbReference type="Proteomes" id="UP000664654"/>
    </source>
</evidence>
<protein>
    <submittedName>
        <fullName evidence="2">Uncharacterized protein</fullName>
    </submittedName>
</protein>
<keyword evidence="1" id="KW-0812">Transmembrane</keyword>
<proteinExistence type="predicted"/>
<dbReference type="Proteomes" id="UP000664654">
    <property type="component" value="Unassembled WGS sequence"/>
</dbReference>
<sequence length="126" mass="14449">MHCDDRWTTLHKNHEQYELVAQGVKLTALATLFAGLVLNLSPCWLILIQLLLWGQEAIWKTFQARLADYLLALESNPQLPGYYQYWQTQRPSSLGLIIQYGKSAFRPTVLFPYGLILMGLLLVEVV</sequence>